<dbReference type="PROSITE" id="PS51918">
    <property type="entry name" value="RADICAL_SAM"/>
    <property type="match status" value="1"/>
</dbReference>
<keyword evidence="4" id="KW-0408">Iron</keyword>
<keyword evidence="3" id="KW-0479">Metal-binding</keyword>
<feature type="domain" description="Radical SAM core" evidence="6">
    <location>
        <begin position="104"/>
        <end position="315"/>
    </location>
</feature>
<evidence type="ECO:0000256" key="3">
    <source>
        <dbReference type="ARBA" id="ARBA00022723"/>
    </source>
</evidence>
<evidence type="ECO:0000256" key="5">
    <source>
        <dbReference type="ARBA" id="ARBA00023014"/>
    </source>
</evidence>
<dbReference type="EMBL" id="PFKO01000366">
    <property type="protein sequence ID" value="PIY31225.1"/>
    <property type="molecule type" value="Genomic_DNA"/>
</dbReference>
<evidence type="ECO:0000256" key="2">
    <source>
        <dbReference type="ARBA" id="ARBA00022691"/>
    </source>
</evidence>
<evidence type="ECO:0000313" key="10">
    <source>
        <dbReference type="Proteomes" id="UP000182763"/>
    </source>
</evidence>
<dbReference type="SUPFAM" id="SSF102114">
    <property type="entry name" value="Radical SAM enzymes"/>
    <property type="match status" value="1"/>
</dbReference>
<dbReference type="PANTHER" id="PTHR43524">
    <property type="entry name" value="RADICAL SAM SUPERFAMILY PROTEIN"/>
    <property type="match status" value="1"/>
</dbReference>
<dbReference type="Proteomes" id="UP000182763">
    <property type="component" value="Unassembled WGS sequence"/>
</dbReference>
<dbReference type="STRING" id="1805029.AUK42_01065"/>
<evidence type="ECO:0000313" key="11">
    <source>
        <dbReference type="Proteomes" id="UP000230646"/>
    </source>
</evidence>
<dbReference type="Gene3D" id="3.20.20.70">
    <property type="entry name" value="Aldolase class I"/>
    <property type="match status" value="1"/>
</dbReference>
<dbReference type="SFLD" id="SFLDG01067">
    <property type="entry name" value="SPASM/twitch_domain_containing"/>
    <property type="match status" value="1"/>
</dbReference>
<dbReference type="PANTHER" id="PTHR43524:SF1">
    <property type="entry name" value="RADICAL SAM SUPERFAMILY PROTEIN"/>
    <property type="match status" value="1"/>
</dbReference>
<dbReference type="GO" id="GO:0046872">
    <property type="term" value="F:metal ion binding"/>
    <property type="evidence" value="ECO:0007669"/>
    <property type="project" value="UniProtKB-KW"/>
</dbReference>
<dbReference type="Pfam" id="PF04055">
    <property type="entry name" value="Radical_SAM"/>
    <property type="match status" value="1"/>
</dbReference>
<dbReference type="GO" id="GO:0003824">
    <property type="term" value="F:catalytic activity"/>
    <property type="evidence" value="ECO:0007669"/>
    <property type="project" value="InterPro"/>
</dbReference>
<sequence length="474" mass="54691">MDYIEKFKNYTTKQTINLIIKALVNTSDNNLIRLTYAAEKIAPKFKPKIGRVRKLFEDKAPAYRLAKKVLKEIYPNVRDKMVLNFMINYILMGPKNREDFQKKEGIPCPATIVISPTMRCNLRCTGCYAGDYSKKDDLPLEYVDKVITEAKGMGTCFFVISGGEPFIRDDMLDIYKKHHDVTFMIYTNGTFIDRDMAFKLQELGNVAPAISIEGLKEETDNRRGKGVWEKIMQSMDNCKEARLIYGFSATPTRYNTEIIYSDELMKLLVEEKGCMFGWYFTYIPIGRNPDVNLMQTPEQRLYGWRRVNYLRSTYPVFIGDFWNDGMHVGGCIAGGRQSGYLHVNVKGDYEPCVFTHCATHNVRNASLKEALASPLFKAIRARQPYSENLMLPCMIIDNPKVLREVVKESNAYPTHGNAQTVITEYADYLDKYAKEYGELSKPFWKKVYVRKEGMPKTIPEKLEDIKILLEEIKK</sequence>
<protein>
    <submittedName>
        <fullName evidence="7">Radical SAM protein</fullName>
    </submittedName>
</protein>
<organism evidence="7 10">
    <name type="scientific">Candidatus Infernicultor aquiphilus</name>
    <dbReference type="NCBI Taxonomy" id="1805029"/>
    <lineage>
        <taxon>Bacteria</taxon>
        <taxon>Pseudomonadati</taxon>
        <taxon>Atribacterota</taxon>
        <taxon>Candidatus Phoenicimicrobiia</taxon>
        <taxon>Candidatus Pheonicimicrobiales</taxon>
        <taxon>Candidatus Phoenicimicrobiaceae</taxon>
        <taxon>Candidatus Infernicultor</taxon>
    </lineage>
</organism>
<accession>A0A2M7PL03</accession>
<dbReference type="Proteomes" id="UP000230646">
    <property type="component" value="Unassembled WGS sequence"/>
</dbReference>
<evidence type="ECO:0000313" key="12">
    <source>
        <dbReference type="Proteomes" id="UP000231493"/>
    </source>
</evidence>
<dbReference type="AlphaFoldDB" id="A0A1J5GWK9"/>
<evidence type="ECO:0000313" key="8">
    <source>
        <dbReference type="EMBL" id="PIX34402.1"/>
    </source>
</evidence>
<evidence type="ECO:0000259" key="6">
    <source>
        <dbReference type="PROSITE" id="PS51918"/>
    </source>
</evidence>
<dbReference type="RefSeq" id="WP_406608475.1">
    <property type="nucleotide sequence ID" value="NZ_PFKO01000366.1"/>
</dbReference>
<keyword evidence="5" id="KW-0411">Iron-sulfur</keyword>
<evidence type="ECO:0000313" key="7">
    <source>
        <dbReference type="EMBL" id="OIP73954.1"/>
    </source>
</evidence>
<gene>
    <name evidence="7" type="ORF">AUK42_01065</name>
    <name evidence="9" type="ORF">COZ07_10025</name>
    <name evidence="8" type="ORF">COZ58_04085</name>
</gene>
<evidence type="ECO:0000313" key="9">
    <source>
        <dbReference type="EMBL" id="PIY31225.1"/>
    </source>
</evidence>
<dbReference type="InterPro" id="IPR058240">
    <property type="entry name" value="rSAM_sf"/>
</dbReference>
<dbReference type="CDD" id="cd01335">
    <property type="entry name" value="Radical_SAM"/>
    <property type="match status" value="1"/>
</dbReference>
<evidence type="ECO:0000256" key="1">
    <source>
        <dbReference type="ARBA" id="ARBA00001966"/>
    </source>
</evidence>
<reference evidence="11 12" key="3">
    <citation type="submission" date="2017-09" db="EMBL/GenBank/DDBJ databases">
        <title>Depth-based differentiation of microbial function through sediment-hosted aquifers and enrichment of novel symbionts in the deep terrestrial subsurface.</title>
        <authorList>
            <person name="Probst A.J."/>
            <person name="Ladd B."/>
            <person name="Jarett J.K."/>
            <person name="Geller-Mcgrath D.E."/>
            <person name="Sieber C.M."/>
            <person name="Emerson J.B."/>
            <person name="Anantharaman K."/>
            <person name="Thomas B.C."/>
            <person name="Malmstrom R."/>
            <person name="Stieglmeier M."/>
            <person name="Klingl A."/>
            <person name="Woyke T."/>
            <person name="Ryan C.M."/>
            <person name="Banfield J.F."/>
        </authorList>
    </citation>
    <scope>NUCLEOTIDE SEQUENCE [LARGE SCALE GENOMIC DNA]</scope>
    <source>
        <strain evidence="9">CG_4_10_14_3_um_filter_34_13</strain>
    </source>
</reference>
<accession>A0A1J5GWK9</accession>
<keyword evidence="2" id="KW-0949">S-adenosyl-L-methionine</keyword>
<comment type="cofactor">
    <cofactor evidence="1">
        <name>[4Fe-4S] cluster</name>
        <dbReference type="ChEBI" id="CHEBI:49883"/>
    </cofactor>
</comment>
<dbReference type="SFLD" id="SFLDS00029">
    <property type="entry name" value="Radical_SAM"/>
    <property type="match status" value="1"/>
</dbReference>
<dbReference type="InterPro" id="IPR013785">
    <property type="entry name" value="Aldolase_TIM"/>
</dbReference>
<dbReference type="InterPro" id="IPR007197">
    <property type="entry name" value="rSAM"/>
</dbReference>
<dbReference type="EMBL" id="PFIP01000077">
    <property type="protein sequence ID" value="PIX34402.1"/>
    <property type="molecule type" value="Genomic_DNA"/>
</dbReference>
<accession>A0A2M7K8B0</accession>
<dbReference type="EMBL" id="MNYY01000024">
    <property type="protein sequence ID" value="OIP73954.1"/>
    <property type="molecule type" value="Genomic_DNA"/>
</dbReference>
<reference evidence="8" key="2">
    <citation type="submission" date="2017-09" db="EMBL/GenBank/DDBJ databases">
        <title>Depth-based differentiation of microbial function through sediment-hosted aquifers and enrichment of novel symbionts in the deep terrestrial subsurface.</title>
        <authorList>
            <person name="Probst A.J."/>
            <person name="Ladd B."/>
            <person name="Jarett J.K."/>
            <person name="Geller-Mcgrath D.E."/>
            <person name="Sieber C.M.K."/>
            <person name="Emerson J.B."/>
            <person name="Anantharaman K."/>
            <person name="Thomas B.C."/>
            <person name="Malmstrom R."/>
            <person name="Stieglmeier M."/>
            <person name="Klingl A."/>
            <person name="Woyke T."/>
            <person name="Ryan C.M."/>
            <person name="Banfield J.F."/>
        </authorList>
    </citation>
    <scope>NUCLEOTIDE SEQUENCE</scope>
    <source>
        <strain evidence="8">CG_4_8_14_3_um_filter_34_18</strain>
    </source>
</reference>
<evidence type="ECO:0000256" key="4">
    <source>
        <dbReference type="ARBA" id="ARBA00023004"/>
    </source>
</evidence>
<dbReference type="Proteomes" id="UP000231493">
    <property type="component" value="Unassembled WGS sequence"/>
</dbReference>
<proteinExistence type="predicted"/>
<reference evidence="7 10" key="1">
    <citation type="journal article" date="2016" name="Environ. Microbiol.">
        <title>Genomic resolution of a cold subsurface aquifer community provides metabolic insights for novel microbes adapted to high CO concentrations.</title>
        <authorList>
            <person name="Probst A.J."/>
            <person name="Castelle C.J."/>
            <person name="Singh A."/>
            <person name="Brown C.T."/>
            <person name="Anantharaman K."/>
            <person name="Sharon I."/>
            <person name="Hug L.A."/>
            <person name="Burstein D."/>
            <person name="Emerson J.B."/>
            <person name="Thomas B.C."/>
            <person name="Banfield J.F."/>
        </authorList>
    </citation>
    <scope>NUCLEOTIDE SEQUENCE [LARGE SCALE GENOMIC DNA]</scope>
    <source>
        <strain evidence="7">CG2_30_33_13</strain>
    </source>
</reference>
<dbReference type="GO" id="GO:0051536">
    <property type="term" value="F:iron-sulfur cluster binding"/>
    <property type="evidence" value="ECO:0007669"/>
    <property type="project" value="UniProtKB-KW"/>
</dbReference>
<name>A0A1J5GWK9_9BACT</name>
<dbReference type="CDD" id="cd21128">
    <property type="entry name" value="SPASM_rSAM"/>
    <property type="match status" value="1"/>
</dbReference>
<comment type="caution">
    <text evidence="7">The sequence shown here is derived from an EMBL/GenBank/DDBJ whole genome shotgun (WGS) entry which is preliminary data.</text>
</comment>